<sequence length="152" mass="16052">MKGLCPVAELAVSRFLAAPRPAVWRALTDPDLLAAWFGPVGFSVPRDTVDVDVRVGGHQRLVMVSDDDPSVTSPVDATFTEVVPGEVLAGEETLPGGAVMTLRQELADEGDGTRLTLRQGPFADELVGPATAGWESAWTRLDGLLADGQRAS</sequence>
<feature type="domain" description="Activator of Hsp90 ATPase homologue 1/2-like C-terminal" evidence="2">
    <location>
        <begin position="18"/>
        <end position="145"/>
    </location>
</feature>
<dbReference type="RefSeq" id="WP_203937470.1">
    <property type="nucleotide sequence ID" value="NZ_BAAAGJ010000019.1"/>
</dbReference>
<reference evidence="3" key="1">
    <citation type="submission" date="2021-01" db="EMBL/GenBank/DDBJ databases">
        <title>Whole genome shotgun sequence of Spirilliplanes yamanashiensis NBRC 15828.</title>
        <authorList>
            <person name="Komaki H."/>
            <person name="Tamura T."/>
        </authorList>
    </citation>
    <scope>NUCLEOTIDE SEQUENCE</scope>
    <source>
        <strain evidence="3">NBRC 15828</strain>
    </source>
</reference>
<dbReference type="Gene3D" id="3.30.530.20">
    <property type="match status" value="1"/>
</dbReference>
<evidence type="ECO:0000259" key="2">
    <source>
        <dbReference type="Pfam" id="PF08327"/>
    </source>
</evidence>
<evidence type="ECO:0000313" key="4">
    <source>
        <dbReference type="Proteomes" id="UP000652013"/>
    </source>
</evidence>
<evidence type="ECO:0000256" key="1">
    <source>
        <dbReference type="ARBA" id="ARBA00006817"/>
    </source>
</evidence>
<dbReference type="AlphaFoldDB" id="A0A8J3Y5Z5"/>
<name>A0A8J3Y5Z5_9ACTN</name>
<dbReference type="EMBL" id="BOOY01000008">
    <property type="protein sequence ID" value="GIJ02165.1"/>
    <property type="molecule type" value="Genomic_DNA"/>
</dbReference>
<proteinExistence type="inferred from homology"/>
<keyword evidence="4" id="KW-1185">Reference proteome</keyword>
<dbReference type="CDD" id="cd07814">
    <property type="entry name" value="SRPBCC_CalC_Aha1-like"/>
    <property type="match status" value="1"/>
</dbReference>
<dbReference type="Pfam" id="PF08327">
    <property type="entry name" value="AHSA1"/>
    <property type="match status" value="1"/>
</dbReference>
<gene>
    <name evidence="3" type="ORF">Sya03_15170</name>
</gene>
<accession>A0A8J3Y5Z5</accession>
<dbReference type="SUPFAM" id="SSF55961">
    <property type="entry name" value="Bet v1-like"/>
    <property type="match status" value="1"/>
</dbReference>
<protein>
    <recommendedName>
        <fullName evidence="2">Activator of Hsp90 ATPase homologue 1/2-like C-terminal domain-containing protein</fullName>
    </recommendedName>
</protein>
<comment type="similarity">
    <text evidence="1">Belongs to the AHA1 family.</text>
</comment>
<comment type="caution">
    <text evidence="3">The sequence shown here is derived from an EMBL/GenBank/DDBJ whole genome shotgun (WGS) entry which is preliminary data.</text>
</comment>
<evidence type="ECO:0000313" key="3">
    <source>
        <dbReference type="EMBL" id="GIJ02165.1"/>
    </source>
</evidence>
<organism evidence="3 4">
    <name type="scientific">Spirilliplanes yamanashiensis</name>
    <dbReference type="NCBI Taxonomy" id="42233"/>
    <lineage>
        <taxon>Bacteria</taxon>
        <taxon>Bacillati</taxon>
        <taxon>Actinomycetota</taxon>
        <taxon>Actinomycetes</taxon>
        <taxon>Micromonosporales</taxon>
        <taxon>Micromonosporaceae</taxon>
        <taxon>Spirilliplanes</taxon>
    </lineage>
</organism>
<dbReference type="Proteomes" id="UP000652013">
    <property type="component" value="Unassembled WGS sequence"/>
</dbReference>
<dbReference type="InterPro" id="IPR023393">
    <property type="entry name" value="START-like_dom_sf"/>
</dbReference>
<dbReference type="InterPro" id="IPR013538">
    <property type="entry name" value="ASHA1/2-like_C"/>
</dbReference>